<dbReference type="AlphaFoldDB" id="A0A5E4NIL5"/>
<dbReference type="GO" id="GO:0004017">
    <property type="term" value="F:AMP kinase activity"/>
    <property type="evidence" value="ECO:0007669"/>
    <property type="project" value="UniProtKB-EC"/>
</dbReference>
<dbReference type="PRINTS" id="PR00094">
    <property type="entry name" value="ADENYLTKNASE"/>
</dbReference>
<dbReference type="EMBL" id="CABPRJ010002384">
    <property type="protein sequence ID" value="VVC44638.1"/>
    <property type="molecule type" value="Genomic_DNA"/>
</dbReference>
<keyword evidence="4 8" id="KW-0808">Transferase</keyword>
<name>A0A5E4NIL5_9HEMI</name>
<evidence type="ECO:0000256" key="8">
    <source>
        <dbReference type="RuleBase" id="RU003330"/>
    </source>
</evidence>
<reference evidence="9 10" key="1">
    <citation type="submission" date="2019-08" db="EMBL/GenBank/DDBJ databases">
        <authorList>
            <person name="Alioto T."/>
            <person name="Alioto T."/>
            <person name="Gomez Garrido J."/>
        </authorList>
    </citation>
    <scope>NUCLEOTIDE SEQUENCE [LARGE SCALE GENOMIC DNA]</scope>
</reference>
<sequence>MSEINLPAVWILGGPGSGKGTLCDKIVAKYGFTHISTGDLLRDEVNTGSERGLELVKIMKEGALVPTCVVMELLNEKIKSKIATSKGFLIDGYPREKQQGEEFETAIKPVDMVLYLESKDETMVQRLLKRAETSGRSDDNMETIQKRLQTFHANNDPIIEAYQSKVMVISAEQNPEAVFAEAEKHLDVLGGLCHLMQATYHKFQEFGLQFMNRENEEFTEFCGKIEGLAFLPVENHVLYAAFRNNPPLFSLKLWKFYAVTIEDEIRTNNSTKGWNHHFSKLIKQNHPTVETMKTK</sequence>
<dbReference type="InterPro" id="IPR000850">
    <property type="entry name" value="Adenylat/UMP-CMP_kin"/>
</dbReference>
<evidence type="ECO:0000256" key="2">
    <source>
        <dbReference type="ARBA" id="ARBA00012955"/>
    </source>
</evidence>
<keyword evidence="3" id="KW-0963">Cytoplasm</keyword>
<dbReference type="SUPFAM" id="SSF52540">
    <property type="entry name" value="P-loop containing nucleoside triphosphate hydrolases"/>
    <property type="match status" value="1"/>
</dbReference>
<evidence type="ECO:0000256" key="3">
    <source>
        <dbReference type="ARBA" id="ARBA00022490"/>
    </source>
</evidence>
<comment type="subcellular location">
    <subcellularLocation>
        <location evidence="1">Cytoplasm</location>
    </subcellularLocation>
</comment>
<evidence type="ECO:0000256" key="1">
    <source>
        <dbReference type="ARBA" id="ARBA00004496"/>
    </source>
</evidence>
<evidence type="ECO:0000256" key="7">
    <source>
        <dbReference type="ARBA" id="ARBA00022840"/>
    </source>
</evidence>
<proteinExistence type="inferred from homology"/>
<dbReference type="EC" id="2.7.4.3" evidence="2"/>
<keyword evidence="6 8" id="KW-0418">Kinase</keyword>
<organism evidence="9 10">
    <name type="scientific">Cinara cedri</name>
    <dbReference type="NCBI Taxonomy" id="506608"/>
    <lineage>
        <taxon>Eukaryota</taxon>
        <taxon>Metazoa</taxon>
        <taxon>Ecdysozoa</taxon>
        <taxon>Arthropoda</taxon>
        <taxon>Hexapoda</taxon>
        <taxon>Insecta</taxon>
        <taxon>Pterygota</taxon>
        <taxon>Neoptera</taxon>
        <taxon>Paraneoptera</taxon>
        <taxon>Hemiptera</taxon>
        <taxon>Sternorrhyncha</taxon>
        <taxon>Aphidomorpha</taxon>
        <taxon>Aphidoidea</taxon>
        <taxon>Aphididae</taxon>
        <taxon>Lachninae</taxon>
        <taxon>Cinara</taxon>
    </lineage>
</organism>
<accession>A0A5E4NIL5</accession>
<comment type="similarity">
    <text evidence="8">Belongs to the adenylate kinase family.</text>
</comment>
<keyword evidence="10" id="KW-1185">Reference proteome</keyword>
<dbReference type="InterPro" id="IPR033690">
    <property type="entry name" value="Adenylat_kinase_CS"/>
</dbReference>
<dbReference type="GO" id="GO:0005524">
    <property type="term" value="F:ATP binding"/>
    <property type="evidence" value="ECO:0007669"/>
    <property type="project" value="UniProtKB-KW"/>
</dbReference>
<dbReference type="GO" id="GO:0005737">
    <property type="term" value="C:cytoplasm"/>
    <property type="evidence" value="ECO:0007669"/>
    <property type="project" value="UniProtKB-SubCell"/>
</dbReference>
<dbReference type="InterPro" id="IPR027417">
    <property type="entry name" value="P-loop_NTPase"/>
</dbReference>
<dbReference type="Proteomes" id="UP000325440">
    <property type="component" value="Unassembled WGS sequence"/>
</dbReference>
<dbReference type="PROSITE" id="PS00113">
    <property type="entry name" value="ADENYLATE_KINASE"/>
    <property type="match status" value="1"/>
</dbReference>
<keyword evidence="5" id="KW-0547">Nucleotide-binding</keyword>
<dbReference type="Pfam" id="PF00406">
    <property type="entry name" value="ADK"/>
    <property type="match status" value="1"/>
</dbReference>
<evidence type="ECO:0000256" key="6">
    <source>
        <dbReference type="ARBA" id="ARBA00022777"/>
    </source>
</evidence>
<evidence type="ECO:0000313" key="9">
    <source>
        <dbReference type="EMBL" id="VVC44638.1"/>
    </source>
</evidence>
<dbReference type="OrthoDB" id="442176at2759"/>
<gene>
    <name evidence="9" type="ORF">CINCED_3A010277</name>
</gene>
<dbReference type="FunFam" id="3.40.50.300:FF:000315">
    <property type="entry name" value="Adenylate kinase 1"/>
    <property type="match status" value="1"/>
</dbReference>
<dbReference type="GO" id="GO:0016787">
    <property type="term" value="F:hydrolase activity"/>
    <property type="evidence" value="ECO:0007669"/>
    <property type="project" value="UniProtKB-KW"/>
</dbReference>
<evidence type="ECO:0000256" key="5">
    <source>
        <dbReference type="ARBA" id="ARBA00022741"/>
    </source>
</evidence>
<evidence type="ECO:0000256" key="4">
    <source>
        <dbReference type="ARBA" id="ARBA00022679"/>
    </source>
</evidence>
<evidence type="ECO:0000313" key="10">
    <source>
        <dbReference type="Proteomes" id="UP000325440"/>
    </source>
</evidence>
<keyword evidence="7" id="KW-0067">ATP-binding</keyword>
<dbReference type="CDD" id="cd01428">
    <property type="entry name" value="ADK"/>
    <property type="match status" value="1"/>
</dbReference>
<dbReference type="HAMAP" id="MF_00235">
    <property type="entry name" value="Adenylate_kinase_Adk"/>
    <property type="match status" value="1"/>
</dbReference>
<protein>
    <recommendedName>
        <fullName evidence="2">adenylate kinase</fullName>
        <ecNumber evidence="2">2.7.4.3</ecNumber>
    </recommendedName>
</protein>
<dbReference type="Gene3D" id="3.40.50.300">
    <property type="entry name" value="P-loop containing nucleotide triphosphate hydrolases"/>
    <property type="match status" value="1"/>
</dbReference>
<keyword evidence="9" id="KW-0378">Hydrolase</keyword>
<dbReference type="PANTHER" id="PTHR23359">
    <property type="entry name" value="NUCLEOTIDE KINASE"/>
    <property type="match status" value="1"/>
</dbReference>